<dbReference type="Proteomes" id="UP000265703">
    <property type="component" value="Unassembled WGS sequence"/>
</dbReference>
<dbReference type="EMBL" id="QKYT01000871">
    <property type="protein sequence ID" value="RIA80965.1"/>
    <property type="molecule type" value="Genomic_DNA"/>
</dbReference>
<organism evidence="1 2">
    <name type="scientific">Glomus cerebriforme</name>
    <dbReference type="NCBI Taxonomy" id="658196"/>
    <lineage>
        <taxon>Eukaryota</taxon>
        <taxon>Fungi</taxon>
        <taxon>Fungi incertae sedis</taxon>
        <taxon>Mucoromycota</taxon>
        <taxon>Glomeromycotina</taxon>
        <taxon>Glomeromycetes</taxon>
        <taxon>Glomerales</taxon>
        <taxon>Glomeraceae</taxon>
        <taxon>Glomus</taxon>
    </lineage>
</organism>
<protein>
    <submittedName>
        <fullName evidence="1">Uncharacterized protein</fullName>
    </submittedName>
</protein>
<gene>
    <name evidence="1" type="ORF">C1645_810242</name>
</gene>
<evidence type="ECO:0000313" key="2">
    <source>
        <dbReference type="Proteomes" id="UP000265703"/>
    </source>
</evidence>
<dbReference type="AlphaFoldDB" id="A0A397S9H3"/>
<name>A0A397S9H3_9GLOM</name>
<dbReference type="OrthoDB" id="2434435at2759"/>
<keyword evidence="2" id="KW-1185">Reference proteome</keyword>
<accession>A0A397S9H3</accession>
<proteinExistence type="predicted"/>
<sequence length="258" mass="30300">MKNTNKKRRLVCLGLQSTEILKYIKRTPAQFGGSRRIEVVAQELFPNLFLYNNFSRKKLNYKQKRQLNRALFAESVWKVDRAICPLLLPSNIKFTPKHYWEDNPLKRYLQNCDLRDIWNTLNNESENQLENPWVMLADKAMKGAFTDMPVFASLCEVMSDAVEHKMKNKSKKNLKYSDEFTNFLTILGGISSRALDLFRQNLEGRSIQSIRQIRRNNEDYLTNPELCYENVARFKRLIDTINYNGPISAMTDNMKLKL</sequence>
<evidence type="ECO:0000313" key="1">
    <source>
        <dbReference type="EMBL" id="RIA80965.1"/>
    </source>
</evidence>
<comment type="caution">
    <text evidence="1">The sequence shown here is derived from an EMBL/GenBank/DDBJ whole genome shotgun (WGS) entry which is preliminary data.</text>
</comment>
<reference evidence="1 2" key="1">
    <citation type="submission" date="2018-06" db="EMBL/GenBank/DDBJ databases">
        <title>Comparative genomics reveals the genomic features of Rhizophagus irregularis, R. cerebriforme, R. diaphanum and Gigaspora rosea, and their symbiotic lifestyle signature.</title>
        <authorList>
            <person name="Morin E."/>
            <person name="San Clemente H."/>
            <person name="Chen E.C.H."/>
            <person name="De La Providencia I."/>
            <person name="Hainaut M."/>
            <person name="Kuo A."/>
            <person name="Kohler A."/>
            <person name="Murat C."/>
            <person name="Tang N."/>
            <person name="Roy S."/>
            <person name="Loubradou J."/>
            <person name="Henrissat B."/>
            <person name="Grigoriev I.V."/>
            <person name="Corradi N."/>
            <person name="Roux C."/>
            <person name="Martin F.M."/>
        </authorList>
    </citation>
    <scope>NUCLEOTIDE SEQUENCE [LARGE SCALE GENOMIC DNA]</scope>
    <source>
        <strain evidence="1 2">DAOM 227022</strain>
    </source>
</reference>